<comment type="caution">
    <text evidence="1">The sequence shown here is derived from an EMBL/GenBank/DDBJ whole genome shotgun (WGS) entry which is preliminary data.</text>
</comment>
<proteinExistence type="predicted"/>
<name>A0A3S0WL92_9BACT</name>
<dbReference type="InterPro" id="IPR015943">
    <property type="entry name" value="WD40/YVTN_repeat-like_dom_sf"/>
</dbReference>
<dbReference type="InterPro" id="IPR011048">
    <property type="entry name" value="Haem_d1_sf"/>
</dbReference>
<gene>
    <name evidence="1" type="ORF">EHV08_10070</name>
</gene>
<reference evidence="1 2" key="1">
    <citation type="submission" date="2018-12" db="EMBL/GenBank/DDBJ databases">
        <title>Genome sequencing of Prevotella sp. KCOM 3155 (= JS262).</title>
        <authorList>
            <person name="Kook J.-K."/>
            <person name="Park S.-N."/>
            <person name="Lim Y.K."/>
        </authorList>
    </citation>
    <scope>NUCLEOTIDE SEQUENCE [LARGE SCALE GENOMIC DNA]</scope>
    <source>
        <strain evidence="1 2">KCOM 3155</strain>
    </source>
</reference>
<organism evidence="1 2">
    <name type="scientific">Prevotella koreensis</name>
    <dbReference type="NCBI Taxonomy" id="2490854"/>
    <lineage>
        <taxon>Bacteria</taxon>
        <taxon>Pseudomonadati</taxon>
        <taxon>Bacteroidota</taxon>
        <taxon>Bacteroidia</taxon>
        <taxon>Bacteroidales</taxon>
        <taxon>Prevotellaceae</taxon>
        <taxon>Prevotella</taxon>
    </lineage>
</organism>
<evidence type="ECO:0008006" key="3">
    <source>
        <dbReference type="Google" id="ProtNLM"/>
    </source>
</evidence>
<accession>A0A3S0WL92</accession>
<dbReference type="RefSeq" id="WP_126679149.1">
    <property type="nucleotide sequence ID" value="NZ_CAUTIM010000010.1"/>
</dbReference>
<protein>
    <recommendedName>
        <fullName evidence="3">YncE family protein</fullName>
    </recommendedName>
</protein>
<dbReference type="OrthoDB" id="792648at2"/>
<dbReference type="AlphaFoldDB" id="A0A3S0WL92"/>
<dbReference type="SUPFAM" id="SSF51004">
    <property type="entry name" value="C-terminal (heme d1) domain of cytochrome cd1-nitrite reductase"/>
    <property type="match status" value="1"/>
</dbReference>
<keyword evidence="2" id="KW-1185">Reference proteome</keyword>
<evidence type="ECO:0000313" key="1">
    <source>
        <dbReference type="EMBL" id="RUL60055.1"/>
    </source>
</evidence>
<dbReference type="Gene3D" id="2.130.10.10">
    <property type="entry name" value="YVTN repeat-like/Quinoprotein amine dehydrogenase"/>
    <property type="match status" value="1"/>
</dbReference>
<dbReference type="Proteomes" id="UP000278983">
    <property type="component" value="Unassembled WGS sequence"/>
</dbReference>
<evidence type="ECO:0000313" key="2">
    <source>
        <dbReference type="Proteomes" id="UP000278983"/>
    </source>
</evidence>
<sequence>MKKTLSLICLFLLTAIPVELLGQEKILILNEGNWQADNGKLTYFEDDHVVSNEWFREKNGYKLGDTPNDIIQINDTLIAIAINWSNIIQFIRPDGTAVAATENVPNNRKLASDGRYVYVSSYGHECETIDGMKAFTKGYVAKIDITNFKVVAATEVGYEPEGIALYDGHIFVANTGGYAFQEPHEYETTVSILNAETMQLVKNVDTGTINLYGKMSKSGQYLCINSPGNYYEIPANSIIFDCKKALNDEPRSFVVMPYAATYNTTTCDGRFYVIGSRFSYYTSEYTFNYVIIDPAEIIRTDGVVGTTESFPGTLLEDIKSMTMPYAIYVNPYTGYVYATDAGSYTEAGALHQWNPEGVKLGTYKVYINPGHFLALPPNGQFTGIENVENEEQRTDNSIYDLLGRKVEKPQRGGIYIKNGKKIVCK</sequence>
<dbReference type="EMBL" id="RYYU01000001">
    <property type="protein sequence ID" value="RUL60055.1"/>
    <property type="molecule type" value="Genomic_DNA"/>
</dbReference>